<feature type="domain" description="Minor tail protein gp31 C-terminal" evidence="1">
    <location>
        <begin position="133"/>
        <end position="155"/>
    </location>
</feature>
<name>A0A8S5VBK0_9CAUD</name>
<reference evidence="2" key="1">
    <citation type="journal article" date="2021" name="Proc. Natl. Acad. Sci. U.S.A.">
        <title>A Catalog of Tens of Thousands of Viruses from Human Metagenomes Reveals Hidden Associations with Chronic Diseases.</title>
        <authorList>
            <person name="Tisza M.J."/>
            <person name="Buck C.B."/>
        </authorList>
    </citation>
    <scope>NUCLEOTIDE SEQUENCE</scope>
    <source>
        <strain evidence="2">CtbEa13</strain>
    </source>
</reference>
<evidence type="ECO:0000259" key="1">
    <source>
        <dbReference type="Pfam" id="PF24243"/>
    </source>
</evidence>
<dbReference type="EMBL" id="BK016237">
    <property type="protein sequence ID" value="DAG04086.1"/>
    <property type="molecule type" value="Genomic_DNA"/>
</dbReference>
<dbReference type="Pfam" id="PF24243">
    <property type="entry name" value="Phage_tail_C"/>
    <property type="match status" value="1"/>
</dbReference>
<evidence type="ECO:0000313" key="2">
    <source>
        <dbReference type="EMBL" id="DAG04086.1"/>
    </source>
</evidence>
<dbReference type="InterPro" id="IPR056923">
    <property type="entry name" value="Minor_tail_gp31_C"/>
</dbReference>
<proteinExistence type="predicted"/>
<sequence>MKRKYTDTPEPRYVELAHRALDASESKAPSYLTITNIYSVEKGFRVAYTVNDEAAEIEIPLEGTDDIIVDIDEDNMMINVHLDAKVRATLAKVLTLPAEAPAKNSIVGIGTNNAQMIMTEQEARDAISVKKMVQMTQTAYDALGTKDPNTLYLIVG</sequence>
<protein>
    <recommendedName>
        <fullName evidence="1">Minor tail protein gp31 C-terminal domain-containing protein</fullName>
    </recommendedName>
</protein>
<organism evidence="2">
    <name type="scientific">Myoviridae sp. ctbEa13</name>
    <dbReference type="NCBI Taxonomy" id="2825136"/>
    <lineage>
        <taxon>Viruses</taxon>
        <taxon>Duplodnaviria</taxon>
        <taxon>Heunggongvirae</taxon>
        <taxon>Uroviricota</taxon>
        <taxon>Caudoviricetes</taxon>
    </lineage>
</organism>
<accession>A0A8S5VBK0</accession>